<keyword evidence="1" id="KW-0812">Transmembrane</keyword>
<sequence>MDTKQLDGKRVFWSNKWDKLWLLIIPTIFLFDIFCSNRYSSFWFWTILIGAAVFIIYVLYHMFYPKFAWVDTKSKDGKLIQQKAFDLRYNDTGVFQYVHTGFYFSDKDQTIFVAWADIKSIFAFKRDLMTVDELNIEVFLKNDTRIRLTEEIDGWFQFIIKLKEVFPNIDKEFDTKLIFPAFETNLTLVYNSKNKTLSELINQYYEQYGR</sequence>
<feature type="transmembrane region" description="Helical" evidence="1">
    <location>
        <begin position="42"/>
        <end position="60"/>
    </location>
</feature>
<organism evidence="2 3">
    <name type="scientific">Terrimonas rubra</name>
    <dbReference type="NCBI Taxonomy" id="1035890"/>
    <lineage>
        <taxon>Bacteria</taxon>
        <taxon>Pseudomonadati</taxon>
        <taxon>Bacteroidota</taxon>
        <taxon>Chitinophagia</taxon>
        <taxon>Chitinophagales</taxon>
        <taxon>Chitinophagaceae</taxon>
        <taxon>Terrimonas</taxon>
    </lineage>
</organism>
<evidence type="ECO:0000313" key="2">
    <source>
        <dbReference type="EMBL" id="MFD2920001.1"/>
    </source>
</evidence>
<reference evidence="3" key="1">
    <citation type="journal article" date="2019" name="Int. J. Syst. Evol. Microbiol.">
        <title>The Global Catalogue of Microorganisms (GCM) 10K type strain sequencing project: providing services to taxonomists for standard genome sequencing and annotation.</title>
        <authorList>
            <consortium name="The Broad Institute Genomics Platform"/>
            <consortium name="The Broad Institute Genome Sequencing Center for Infectious Disease"/>
            <person name="Wu L."/>
            <person name="Ma J."/>
        </authorList>
    </citation>
    <scope>NUCLEOTIDE SEQUENCE [LARGE SCALE GENOMIC DNA]</scope>
    <source>
        <strain evidence="3">KCTC 23299</strain>
    </source>
</reference>
<keyword evidence="1" id="KW-0472">Membrane</keyword>
<dbReference type="EMBL" id="JBHUOZ010000003">
    <property type="protein sequence ID" value="MFD2920001.1"/>
    <property type="molecule type" value="Genomic_DNA"/>
</dbReference>
<accession>A0ABW6A6X1</accession>
<comment type="caution">
    <text evidence="2">The sequence shown here is derived from an EMBL/GenBank/DDBJ whole genome shotgun (WGS) entry which is preliminary data.</text>
</comment>
<keyword evidence="3" id="KW-1185">Reference proteome</keyword>
<dbReference type="Proteomes" id="UP001597511">
    <property type="component" value="Unassembled WGS sequence"/>
</dbReference>
<evidence type="ECO:0000256" key="1">
    <source>
        <dbReference type="SAM" id="Phobius"/>
    </source>
</evidence>
<keyword evidence="1" id="KW-1133">Transmembrane helix</keyword>
<evidence type="ECO:0000313" key="3">
    <source>
        <dbReference type="Proteomes" id="UP001597511"/>
    </source>
</evidence>
<feature type="transmembrane region" description="Helical" evidence="1">
    <location>
        <begin position="20"/>
        <end position="36"/>
    </location>
</feature>
<proteinExistence type="predicted"/>
<evidence type="ECO:0008006" key="4">
    <source>
        <dbReference type="Google" id="ProtNLM"/>
    </source>
</evidence>
<protein>
    <recommendedName>
        <fullName evidence="4">PH domain-containing protein</fullName>
    </recommendedName>
</protein>
<gene>
    <name evidence="2" type="ORF">ACFS6H_09800</name>
</gene>
<dbReference type="RefSeq" id="WP_386097796.1">
    <property type="nucleotide sequence ID" value="NZ_JBHUOZ010000003.1"/>
</dbReference>
<name>A0ABW6A6X1_9BACT</name>